<comment type="subcellular location">
    <subcellularLocation>
        <location evidence="1">Membrane</location>
        <topology evidence="1">Multi-pass membrane protein</topology>
    </subcellularLocation>
</comment>
<feature type="compositionally biased region" description="Polar residues" evidence="5">
    <location>
        <begin position="46"/>
        <end position="57"/>
    </location>
</feature>
<feature type="transmembrane region" description="Helical" evidence="6">
    <location>
        <begin position="440"/>
        <end position="463"/>
    </location>
</feature>
<dbReference type="PANTHER" id="PTHR11040">
    <property type="entry name" value="ZINC/IRON TRANSPORTER"/>
    <property type="match status" value="1"/>
</dbReference>
<feature type="transmembrane region" description="Helical" evidence="6">
    <location>
        <begin position="505"/>
        <end position="527"/>
    </location>
</feature>
<feature type="region of interest" description="Disordered" evidence="5">
    <location>
        <begin position="1"/>
        <end position="92"/>
    </location>
</feature>
<evidence type="ECO:0000256" key="6">
    <source>
        <dbReference type="SAM" id="Phobius"/>
    </source>
</evidence>
<feature type="transmembrane region" description="Helical" evidence="6">
    <location>
        <begin position="414"/>
        <end position="434"/>
    </location>
</feature>
<sequence length="569" mass="62084">MNCPSRTDDTLLHDEWNQNPPFLAPDLTTRQDLNGISNTREHKEGSGNSCGPGQSLASLDETGKMSSPSIDPEKNKLWHNGASLTSKSGHPIDPVTSINAGQQSGHGQNTCQSSLQTFKSWASWLLSVLFTSALLSHGVIGRYLNGAEASPISLTVVPPLEKEIHFAKRGTCAQGGVKGSDYDLPLHVGGLFIILSVSTLACAFPVLAIWFPRLRIPSSFLFFVSHFGTGVLIATAFVHLLPTAFQSLNDPCLSKFWTTDYPQMPGAIALAGVFLVTVIEMVFSPARHCCRGGTRISDPTPYAPEREEKLASIARAQIADYSSDCNERERSAGLEPLPHLRDMGPLIGRSSSISRTINQMSEDPERICRISSAPEIPQYRQESKNESVPEDVERSEDSVVLSQEQKHRKEVMQVFLLEMGILFHSVFIGMSLSVSVGSEFVILLIAIVFHQTFEGLALGSRIAALNWPDKALQPWLMCLAYGCTTPIGQAIGLATHTLYRPDSEVGLLLVGLMNAISAGLLIFASLVELMSEDFLSDESWRVLRGKKRVYACFILFAGAFCMSLVGAWA</sequence>
<evidence type="ECO:0000256" key="2">
    <source>
        <dbReference type="ARBA" id="ARBA00022692"/>
    </source>
</evidence>
<keyword evidence="4 6" id="KW-0472">Membrane</keyword>
<feature type="compositionally biased region" description="Basic and acidic residues" evidence="5">
    <location>
        <begin position="1"/>
        <end position="16"/>
    </location>
</feature>
<proteinExistence type="predicted"/>
<evidence type="ECO:0000256" key="1">
    <source>
        <dbReference type="ARBA" id="ARBA00004141"/>
    </source>
</evidence>
<dbReference type="Proteomes" id="UP000326565">
    <property type="component" value="Unassembled WGS sequence"/>
</dbReference>
<evidence type="ECO:0000256" key="4">
    <source>
        <dbReference type="ARBA" id="ARBA00023136"/>
    </source>
</evidence>
<dbReference type="GO" id="GO:0005886">
    <property type="term" value="C:plasma membrane"/>
    <property type="evidence" value="ECO:0007669"/>
    <property type="project" value="TreeGrafter"/>
</dbReference>
<feature type="transmembrane region" description="Helical" evidence="6">
    <location>
        <begin position="121"/>
        <end position="140"/>
    </location>
</feature>
<protein>
    <submittedName>
        <fullName evidence="7">ZIP zinc transporter-domain-containing protein</fullName>
    </submittedName>
</protein>
<dbReference type="PANTHER" id="PTHR11040:SF55">
    <property type="entry name" value="MEMBRANE ZINC ION TRANSPORTER, PUTATIVE (AFU_ORTHOLOGUE AFUA_6G00470)-RELATED"/>
    <property type="match status" value="1"/>
</dbReference>
<evidence type="ECO:0000256" key="5">
    <source>
        <dbReference type="SAM" id="MobiDB-lite"/>
    </source>
</evidence>
<feature type="transmembrane region" description="Helical" evidence="6">
    <location>
        <begin position="188"/>
        <end position="211"/>
    </location>
</feature>
<evidence type="ECO:0000313" key="8">
    <source>
        <dbReference type="Proteomes" id="UP000326565"/>
    </source>
</evidence>
<dbReference type="EMBL" id="ML732189">
    <property type="protein sequence ID" value="KAB8075837.1"/>
    <property type="molecule type" value="Genomic_DNA"/>
</dbReference>
<dbReference type="Pfam" id="PF02535">
    <property type="entry name" value="Zip"/>
    <property type="match status" value="1"/>
</dbReference>
<name>A0A5N5X6X7_9EURO</name>
<evidence type="ECO:0000313" key="7">
    <source>
        <dbReference type="EMBL" id="KAB8075837.1"/>
    </source>
</evidence>
<dbReference type="InterPro" id="IPR003689">
    <property type="entry name" value="ZIP"/>
</dbReference>
<dbReference type="OrthoDB" id="448280at2759"/>
<gene>
    <name evidence="7" type="ORF">BDV29DRAFT_155353</name>
</gene>
<feature type="transmembrane region" description="Helical" evidence="6">
    <location>
        <begin position="261"/>
        <end position="283"/>
    </location>
</feature>
<evidence type="ECO:0000256" key="3">
    <source>
        <dbReference type="ARBA" id="ARBA00022989"/>
    </source>
</evidence>
<keyword evidence="3 6" id="KW-1133">Transmembrane helix</keyword>
<keyword evidence="8" id="KW-1185">Reference proteome</keyword>
<keyword evidence="2 6" id="KW-0812">Transmembrane</keyword>
<accession>A0A5N5X6X7</accession>
<dbReference type="AlphaFoldDB" id="A0A5N5X6X7"/>
<feature type="transmembrane region" description="Helical" evidence="6">
    <location>
        <begin position="475"/>
        <end position="499"/>
    </location>
</feature>
<feature type="compositionally biased region" description="Polar residues" evidence="5">
    <location>
        <begin position="28"/>
        <end position="38"/>
    </location>
</feature>
<organism evidence="7 8">
    <name type="scientific">Aspergillus leporis</name>
    <dbReference type="NCBI Taxonomy" id="41062"/>
    <lineage>
        <taxon>Eukaryota</taxon>
        <taxon>Fungi</taxon>
        <taxon>Dikarya</taxon>
        <taxon>Ascomycota</taxon>
        <taxon>Pezizomycotina</taxon>
        <taxon>Eurotiomycetes</taxon>
        <taxon>Eurotiomycetidae</taxon>
        <taxon>Eurotiales</taxon>
        <taxon>Aspergillaceae</taxon>
        <taxon>Aspergillus</taxon>
        <taxon>Aspergillus subgen. Circumdati</taxon>
    </lineage>
</organism>
<dbReference type="GO" id="GO:0005385">
    <property type="term" value="F:zinc ion transmembrane transporter activity"/>
    <property type="evidence" value="ECO:0007669"/>
    <property type="project" value="TreeGrafter"/>
</dbReference>
<feature type="transmembrane region" description="Helical" evidence="6">
    <location>
        <begin position="548"/>
        <end position="568"/>
    </location>
</feature>
<reference evidence="7 8" key="1">
    <citation type="submission" date="2019-04" db="EMBL/GenBank/DDBJ databases">
        <title>Friends and foes A comparative genomics study of 23 Aspergillus species from section Flavi.</title>
        <authorList>
            <consortium name="DOE Joint Genome Institute"/>
            <person name="Kjaerbolling I."/>
            <person name="Vesth T."/>
            <person name="Frisvad J.C."/>
            <person name="Nybo J.L."/>
            <person name="Theobald S."/>
            <person name="Kildgaard S."/>
            <person name="Isbrandt T."/>
            <person name="Kuo A."/>
            <person name="Sato A."/>
            <person name="Lyhne E.K."/>
            <person name="Kogle M.E."/>
            <person name="Wiebenga A."/>
            <person name="Kun R.S."/>
            <person name="Lubbers R.J."/>
            <person name="Makela M.R."/>
            <person name="Barry K."/>
            <person name="Chovatia M."/>
            <person name="Clum A."/>
            <person name="Daum C."/>
            <person name="Haridas S."/>
            <person name="He G."/>
            <person name="LaButti K."/>
            <person name="Lipzen A."/>
            <person name="Mondo S."/>
            <person name="Riley R."/>
            <person name="Salamov A."/>
            <person name="Simmons B.A."/>
            <person name="Magnuson J.K."/>
            <person name="Henrissat B."/>
            <person name="Mortensen U.H."/>
            <person name="Larsen T.O."/>
            <person name="Devries R.P."/>
            <person name="Grigoriev I.V."/>
            <person name="Machida M."/>
            <person name="Baker S.E."/>
            <person name="Andersen M.R."/>
        </authorList>
    </citation>
    <scope>NUCLEOTIDE SEQUENCE [LARGE SCALE GENOMIC DNA]</scope>
    <source>
        <strain evidence="7 8">CBS 151.66</strain>
    </source>
</reference>
<feature type="transmembrane region" description="Helical" evidence="6">
    <location>
        <begin position="220"/>
        <end position="241"/>
    </location>
</feature>